<gene>
    <name evidence="2" type="ORF">Poli38472_002764</name>
</gene>
<name>A0A8K1FMM9_PYTOL</name>
<protein>
    <submittedName>
        <fullName evidence="2">Uncharacterized protein</fullName>
    </submittedName>
</protein>
<keyword evidence="3" id="KW-1185">Reference proteome</keyword>
<evidence type="ECO:0000313" key="2">
    <source>
        <dbReference type="EMBL" id="TMW63823.1"/>
    </source>
</evidence>
<dbReference type="AlphaFoldDB" id="A0A8K1FMM9"/>
<reference evidence="2" key="1">
    <citation type="submission" date="2019-03" db="EMBL/GenBank/DDBJ databases">
        <title>Long read genome sequence of the mycoparasitic Pythium oligandrum ATCC 38472 isolated from sugarbeet rhizosphere.</title>
        <authorList>
            <person name="Gaulin E."/>
        </authorList>
    </citation>
    <scope>NUCLEOTIDE SEQUENCE</scope>
    <source>
        <strain evidence="2">ATCC 38472_TT</strain>
    </source>
</reference>
<feature type="compositionally biased region" description="Low complexity" evidence="1">
    <location>
        <begin position="139"/>
        <end position="150"/>
    </location>
</feature>
<feature type="region of interest" description="Disordered" evidence="1">
    <location>
        <begin position="63"/>
        <end position="104"/>
    </location>
</feature>
<feature type="compositionally biased region" description="Low complexity" evidence="1">
    <location>
        <begin position="68"/>
        <end position="81"/>
    </location>
</feature>
<sequence length="246" mass="27667">MAFNIVDPTHYLAAASELLETGPLTLIDGEFVEGVSDNDLDEFYEWFRHGEKDGTAKVTVAVPPIEPNSPSSPSELSSLPPRVQAPPVARSITPTKKPKSRHQVAGGIYRVKRSIIKELPVRHPASGLKVRTAERRQSTTRQRVRSVQSRAGDRRRRLRKKVEREEKVKLWLKLERALQSILEPLVHLVECGLWPHPRLSPQQLMHMYNKSLCAAHMGGSYATSGMKTEINRSLKMVNTLQGNPCK</sequence>
<dbReference type="Proteomes" id="UP000794436">
    <property type="component" value="Unassembled WGS sequence"/>
</dbReference>
<proteinExistence type="predicted"/>
<organism evidence="2 3">
    <name type="scientific">Pythium oligandrum</name>
    <name type="common">Mycoparasitic fungus</name>
    <dbReference type="NCBI Taxonomy" id="41045"/>
    <lineage>
        <taxon>Eukaryota</taxon>
        <taxon>Sar</taxon>
        <taxon>Stramenopiles</taxon>
        <taxon>Oomycota</taxon>
        <taxon>Peronosporomycetes</taxon>
        <taxon>Pythiales</taxon>
        <taxon>Pythiaceae</taxon>
        <taxon>Pythium</taxon>
    </lineage>
</organism>
<evidence type="ECO:0000313" key="3">
    <source>
        <dbReference type="Proteomes" id="UP000794436"/>
    </source>
</evidence>
<comment type="caution">
    <text evidence="2">The sequence shown here is derived from an EMBL/GenBank/DDBJ whole genome shotgun (WGS) entry which is preliminary data.</text>
</comment>
<dbReference type="EMBL" id="SPLM01000072">
    <property type="protein sequence ID" value="TMW63823.1"/>
    <property type="molecule type" value="Genomic_DNA"/>
</dbReference>
<accession>A0A8K1FMM9</accession>
<evidence type="ECO:0000256" key="1">
    <source>
        <dbReference type="SAM" id="MobiDB-lite"/>
    </source>
</evidence>
<feature type="region of interest" description="Disordered" evidence="1">
    <location>
        <begin position="126"/>
        <end position="159"/>
    </location>
</feature>